<accession>A0ABY9WJ36</accession>
<dbReference type="PRINTS" id="PR00080">
    <property type="entry name" value="SDRFAMILY"/>
</dbReference>
<name>A0ABY9WJ36_9BACT</name>
<dbReference type="NCBIfam" id="NF005559">
    <property type="entry name" value="PRK07231.1"/>
    <property type="match status" value="1"/>
</dbReference>
<sequence>MKTSENGNYAGKVALVTGAGSGMGLATARAFAEAGASVVLADANEKSVRAAAEKWISEGYKALAIYCDVSDDAQVAAMVDRTVSTFGRLDAAFNNAGVMAKVAETADSSLEEFDRVTNINLRGVWSCMKHELRQMLRQGSGAIVNCSSIGGMRGNPGIPSYIASKHGVIGLTRTAALEYAAKGIRVNAICPGTIDTPIARDVVSGDEKAFDALSRSSPIGRIGKPEEIASAVLWLCSPGASYVVGHALVVDGGLAAR</sequence>
<organism evidence="3 4">
    <name type="scientific">Archangium minus</name>
    <dbReference type="NCBI Taxonomy" id="83450"/>
    <lineage>
        <taxon>Bacteria</taxon>
        <taxon>Pseudomonadati</taxon>
        <taxon>Myxococcota</taxon>
        <taxon>Myxococcia</taxon>
        <taxon>Myxococcales</taxon>
        <taxon>Cystobacterineae</taxon>
        <taxon>Archangiaceae</taxon>
        <taxon>Archangium</taxon>
    </lineage>
</organism>
<dbReference type="InterPro" id="IPR002347">
    <property type="entry name" value="SDR_fam"/>
</dbReference>
<keyword evidence="2 3" id="KW-0560">Oxidoreductase</keyword>
<evidence type="ECO:0000313" key="3">
    <source>
        <dbReference type="EMBL" id="WNG43733.1"/>
    </source>
</evidence>
<dbReference type="PRINTS" id="PR00081">
    <property type="entry name" value="GDHRDH"/>
</dbReference>
<dbReference type="EC" id="1.1.1.47" evidence="3"/>
<gene>
    <name evidence="3" type="ORF">F0U60_06205</name>
</gene>
<dbReference type="Pfam" id="PF13561">
    <property type="entry name" value="adh_short_C2"/>
    <property type="match status" value="1"/>
</dbReference>
<evidence type="ECO:0000256" key="1">
    <source>
        <dbReference type="ARBA" id="ARBA00006484"/>
    </source>
</evidence>
<protein>
    <submittedName>
        <fullName evidence="3">Glucose 1-dehydrogenase</fullName>
        <ecNumber evidence="3">1.1.1.47</ecNumber>
    </submittedName>
</protein>
<proteinExistence type="inferred from homology"/>
<dbReference type="Gene3D" id="3.40.50.720">
    <property type="entry name" value="NAD(P)-binding Rossmann-like Domain"/>
    <property type="match status" value="1"/>
</dbReference>
<dbReference type="PANTHER" id="PTHR24321:SF8">
    <property type="entry name" value="ESTRADIOL 17-BETA-DEHYDROGENASE 8-RELATED"/>
    <property type="match status" value="1"/>
</dbReference>
<evidence type="ECO:0000313" key="4">
    <source>
        <dbReference type="Proteomes" id="UP001611383"/>
    </source>
</evidence>
<dbReference type="SUPFAM" id="SSF51735">
    <property type="entry name" value="NAD(P)-binding Rossmann-fold domains"/>
    <property type="match status" value="1"/>
</dbReference>
<evidence type="ECO:0000256" key="2">
    <source>
        <dbReference type="ARBA" id="ARBA00023002"/>
    </source>
</evidence>
<dbReference type="GO" id="GO:0047936">
    <property type="term" value="F:glucose 1-dehydrogenase [NAD(P)+] activity"/>
    <property type="evidence" value="ECO:0007669"/>
    <property type="project" value="UniProtKB-EC"/>
</dbReference>
<comment type="similarity">
    <text evidence="1">Belongs to the short-chain dehydrogenases/reductases (SDR) family.</text>
</comment>
<dbReference type="Proteomes" id="UP001611383">
    <property type="component" value="Chromosome"/>
</dbReference>
<keyword evidence="4" id="KW-1185">Reference proteome</keyword>
<dbReference type="EMBL" id="CP043494">
    <property type="protein sequence ID" value="WNG43733.1"/>
    <property type="molecule type" value="Genomic_DNA"/>
</dbReference>
<dbReference type="CDD" id="cd05233">
    <property type="entry name" value="SDR_c"/>
    <property type="match status" value="1"/>
</dbReference>
<dbReference type="RefSeq" id="WP_395815318.1">
    <property type="nucleotide sequence ID" value="NZ_CP043494.1"/>
</dbReference>
<dbReference type="PANTHER" id="PTHR24321">
    <property type="entry name" value="DEHYDROGENASES, SHORT CHAIN"/>
    <property type="match status" value="1"/>
</dbReference>
<dbReference type="InterPro" id="IPR036291">
    <property type="entry name" value="NAD(P)-bd_dom_sf"/>
</dbReference>
<reference evidence="3 4" key="1">
    <citation type="submission" date="2019-08" db="EMBL/GenBank/DDBJ databases">
        <title>Archangium and Cystobacter genomes.</title>
        <authorList>
            <person name="Chen I.-C.K."/>
            <person name="Wielgoss S."/>
        </authorList>
    </citation>
    <scope>NUCLEOTIDE SEQUENCE [LARGE SCALE GENOMIC DNA]</scope>
    <source>
        <strain evidence="3 4">Cbm 6</strain>
    </source>
</reference>